<evidence type="ECO:0000256" key="2">
    <source>
        <dbReference type="ARBA" id="ARBA00022473"/>
    </source>
</evidence>
<evidence type="ECO:0000256" key="10">
    <source>
        <dbReference type="ARBA" id="ARBA00023069"/>
    </source>
</evidence>
<dbReference type="InterPro" id="IPR028751">
    <property type="entry name" value="CATSPERD/E"/>
</dbReference>
<evidence type="ECO:0000256" key="12">
    <source>
        <dbReference type="ARBA" id="ARBA00023157"/>
    </source>
</evidence>
<comment type="subcellular location">
    <subcellularLocation>
        <location evidence="15">Cell projection</location>
        <location evidence="15">Cilium</location>
        <location evidence="15">Flagellum membrane</location>
        <topology evidence="15">Single-pass type I membrane protein</topology>
    </subcellularLocation>
</comment>
<evidence type="ECO:0000256" key="7">
    <source>
        <dbReference type="ARBA" id="ARBA00022846"/>
    </source>
</evidence>
<evidence type="ECO:0000256" key="11">
    <source>
        <dbReference type="ARBA" id="ARBA00023136"/>
    </source>
</evidence>
<keyword evidence="2" id="KW-0217">Developmental protein</keyword>
<evidence type="ECO:0000256" key="9">
    <source>
        <dbReference type="ARBA" id="ARBA00022989"/>
    </source>
</evidence>
<keyword evidence="7" id="KW-0282">Flagellum</keyword>
<dbReference type="PANTHER" id="PTHR33722">
    <property type="entry name" value="CATION CHANNEL SPERM-ASSOCIATED PROTEIN SUBUNIT DELTA-RELATED"/>
    <property type="match status" value="1"/>
</dbReference>
<sequence length="829" mass="93912">MSTGNKSTYLRPNRSEGAAQVTAQKMRSYWLVPLWLLRYLIVGGHCSVCNWRESFSVKLSLSQKQVSGTVLQFAADEPRLLQHPCTDKNLWGGPAPALYLGGRVFFSKDGFESSLLPLSIPSDLVSPTALVSAATFVKQNQIAMVINGRVYLYIFADEEKWQPAEGIHSPVADLSNTYCCFSWQDLYCDNVSMTLFAYETGHSVSESQIFLSENGGFTFRLMKVKSALQHVLLGVYNFISLSVTGLLINSTQEDEGKGPGAYFIYINWKRSHEVYRRSTVFQLMSKEGASIQNIQHPSLSGYIILWTKGTLMLSFNNGLITEAVTILPTDEFPGTSLPTTSLFHVAISTSEIAVFTQENQLFYGILGMFSTSMVLTETINTTDAGCCVLQFERTGILTLLRPIRNNDSHIYNFQKCTYNMQSLLMDKLQPMQYCTLEVLNSPFHNKIFYIDMYHMLNFTATFVPKRGTGAFPLVTVSNPHVLSFQAHVVQDGYTDDGNTKYRLSILLMQQCFSDMAEPHFWADLHEGGVSILNVDAPKKGVFCVDILPLSAFINVGCPPTKQIRLFKNATACSKELFHQDLLRNNFTYIISYDIYDPEFLARQNLEQSDLQIHYDYETLGCPLLVYHDDPWSPVLELWENSEFVEYVSVDFVMFEVNGIHNYDYLLTAAEADCISQPQNWTSLLKEQDSPDPNTAWNRKNYINCENPNGPKLVSPSAKYQVLGGRTKNKIIFSQYNGLYVFKAIVVDKFYSYCELSTFFCVYVYGALPKSNPLPPPSQPILYLPVQKLSQREDTAGWYTNFILWFFLECQMSTNWRSKAKAPLPLQWGG</sequence>
<keyword evidence="12" id="KW-1015">Disulfide bond</keyword>
<evidence type="ECO:0000256" key="5">
    <source>
        <dbReference type="ARBA" id="ARBA00022729"/>
    </source>
</evidence>
<evidence type="ECO:0000259" key="21">
    <source>
        <dbReference type="Pfam" id="PF23747"/>
    </source>
</evidence>
<dbReference type="GO" id="GO:0097228">
    <property type="term" value="C:sperm principal piece"/>
    <property type="evidence" value="ECO:0007669"/>
    <property type="project" value="TreeGrafter"/>
</dbReference>
<keyword evidence="9" id="KW-1133">Transmembrane helix</keyword>
<dbReference type="InterPro" id="IPR055451">
    <property type="entry name" value="Ig-like_CATSPERD"/>
</dbReference>
<organism evidence="22 23">
    <name type="scientific">Crocodylus porosus</name>
    <name type="common">Saltwater crocodile</name>
    <name type="synonym">Estuarine crocodile</name>
    <dbReference type="NCBI Taxonomy" id="8502"/>
    <lineage>
        <taxon>Eukaryota</taxon>
        <taxon>Metazoa</taxon>
        <taxon>Chordata</taxon>
        <taxon>Craniata</taxon>
        <taxon>Vertebrata</taxon>
        <taxon>Euteleostomi</taxon>
        <taxon>Archelosauria</taxon>
        <taxon>Archosauria</taxon>
        <taxon>Crocodylia</taxon>
        <taxon>Longirostres</taxon>
        <taxon>Crocodylidae</taxon>
        <taxon>Crocodylus</taxon>
    </lineage>
</organism>
<evidence type="ECO:0000256" key="16">
    <source>
        <dbReference type="ARBA" id="ARBA00040129"/>
    </source>
</evidence>
<evidence type="ECO:0000256" key="6">
    <source>
        <dbReference type="ARBA" id="ARBA00022782"/>
    </source>
</evidence>
<proteinExistence type="inferred from homology"/>
<keyword evidence="14" id="KW-0966">Cell projection</keyword>
<evidence type="ECO:0000256" key="13">
    <source>
        <dbReference type="ARBA" id="ARBA00023180"/>
    </source>
</evidence>
<dbReference type="InterPro" id="IPR053814">
    <property type="entry name" value="CATSPERD/E_C"/>
</dbReference>
<keyword evidence="3" id="KW-1003">Cell membrane</keyword>
<dbReference type="Proteomes" id="UP000594220">
    <property type="component" value="Unplaced"/>
</dbReference>
<evidence type="ECO:0000256" key="17">
    <source>
        <dbReference type="ARBA" id="ARBA00041424"/>
    </source>
</evidence>
<dbReference type="GO" id="GO:0048240">
    <property type="term" value="P:sperm capacitation"/>
    <property type="evidence" value="ECO:0007669"/>
    <property type="project" value="TreeGrafter"/>
</dbReference>
<dbReference type="Pfam" id="PF22850">
    <property type="entry name" value="CATSPERD-E_C"/>
    <property type="match status" value="1"/>
</dbReference>
<evidence type="ECO:0000256" key="4">
    <source>
        <dbReference type="ARBA" id="ARBA00022692"/>
    </source>
</evidence>
<accession>A0A7M4FEI6</accession>
<evidence type="ECO:0000256" key="3">
    <source>
        <dbReference type="ARBA" id="ARBA00022475"/>
    </source>
</evidence>
<keyword evidence="6" id="KW-0221">Differentiation</keyword>
<dbReference type="OMA" id="HPYILHH"/>
<keyword evidence="5" id="KW-0732">Signal</keyword>
<dbReference type="GO" id="GO:0036128">
    <property type="term" value="C:CatSper complex"/>
    <property type="evidence" value="ECO:0007669"/>
    <property type="project" value="InterPro"/>
</dbReference>
<protein>
    <recommendedName>
        <fullName evidence="16">Cation channel sperm-associated auxiliary subunit delta</fullName>
    </recommendedName>
    <alternativeName>
        <fullName evidence="17">Transmembrane protein 146</fullName>
    </alternativeName>
</protein>
<feature type="domain" description="CATSPERD Ig-like" evidence="21">
    <location>
        <begin position="437"/>
        <end position="555"/>
    </location>
</feature>
<evidence type="ECO:0000256" key="14">
    <source>
        <dbReference type="ARBA" id="ARBA00023273"/>
    </source>
</evidence>
<feature type="domain" description="CATSPERD beta-propeller" evidence="19">
    <location>
        <begin position="68"/>
        <end position="416"/>
    </location>
</feature>
<reference evidence="22" key="1">
    <citation type="submission" date="2025-08" db="UniProtKB">
        <authorList>
            <consortium name="Ensembl"/>
        </authorList>
    </citation>
    <scope>IDENTIFICATION</scope>
</reference>
<evidence type="ECO:0000259" key="19">
    <source>
        <dbReference type="Pfam" id="PF15020"/>
    </source>
</evidence>
<evidence type="ECO:0000256" key="18">
    <source>
        <dbReference type="ARBA" id="ARBA00046028"/>
    </source>
</evidence>
<dbReference type="Pfam" id="PF15020">
    <property type="entry name" value="Beta-prop_CATSPERD"/>
    <property type="match status" value="1"/>
</dbReference>
<feature type="domain" description="CATSPERD/E C-terminal" evidence="20">
    <location>
        <begin position="585"/>
        <end position="771"/>
    </location>
</feature>
<dbReference type="Ensembl" id="ENSCPRT00005025413.1">
    <property type="protein sequence ID" value="ENSCPRP00005021758.1"/>
    <property type="gene ID" value="ENSCPRG00005015122.1"/>
</dbReference>
<name>A0A7M4FEI6_CROPO</name>
<comment type="similarity">
    <text evidence="1">Belongs to the CATSPERD family.</text>
</comment>
<evidence type="ECO:0000313" key="23">
    <source>
        <dbReference type="Proteomes" id="UP000594220"/>
    </source>
</evidence>
<keyword evidence="10" id="KW-0969">Cilium</keyword>
<comment type="function">
    <text evidence="18">Auxiliary component of the CatSper complex, a complex involved in sperm cell hyperactivation. Sperm cell hyperactivation is needed for sperm motility which is essential late in the preparation of sperm for fertilization. Required for CATSPER1 stability before intraflagellar transport and/or incorporation of the CatSper complex channel into the flagellar membrane.</text>
</comment>
<keyword evidence="11" id="KW-0472">Membrane</keyword>
<keyword evidence="13" id="KW-0325">Glycoprotein</keyword>
<keyword evidence="8" id="KW-0744">Spermatogenesis</keyword>
<dbReference type="AlphaFoldDB" id="A0A7M4FEI6"/>
<dbReference type="Pfam" id="PF23747">
    <property type="entry name" value="Ig-like_CATSPERD"/>
    <property type="match status" value="1"/>
</dbReference>
<dbReference type="GO" id="GO:0030317">
    <property type="term" value="P:flagellated sperm motility"/>
    <property type="evidence" value="ECO:0007669"/>
    <property type="project" value="TreeGrafter"/>
</dbReference>
<keyword evidence="23" id="KW-1185">Reference proteome</keyword>
<dbReference type="InterPro" id="IPR053813">
    <property type="entry name" value="CATSPERD_beta-prop"/>
</dbReference>
<evidence type="ECO:0000313" key="22">
    <source>
        <dbReference type="Ensembl" id="ENSCPRP00005021758.1"/>
    </source>
</evidence>
<evidence type="ECO:0000256" key="1">
    <source>
        <dbReference type="ARBA" id="ARBA00010246"/>
    </source>
</evidence>
<keyword evidence="4" id="KW-0812">Transmembrane</keyword>
<evidence type="ECO:0000256" key="15">
    <source>
        <dbReference type="ARBA" id="ARBA00037793"/>
    </source>
</evidence>
<reference evidence="22" key="2">
    <citation type="submission" date="2025-09" db="UniProtKB">
        <authorList>
            <consortium name="Ensembl"/>
        </authorList>
    </citation>
    <scope>IDENTIFICATION</scope>
</reference>
<dbReference type="GeneTree" id="ENSGT00940000162714"/>
<evidence type="ECO:0000259" key="20">
    <source>
        <dbReference type="Pfam" id="PF22850"/>
    </source>
</evidence>
<dbReference type="PANTHER" id="PTHR33722:SF1">
    <property type="entry name" value="CATION CHANNEL SPERM-ASSOCIATED AUXILIARY SUBUNIT DELTA"/>
    <property type="match status" value="1"/>
</dbReference>
<evidence type="ECO:0000256" key="8">
    <source>
        <dbReference type="ARBA" id="ARBA00022871"/>
    </source>
</evidence>